<evidence type="ECO:0000313" key="1">
    <source>
        <dbReference type="EMBL" id="RTZ04353.1"/>
    </source>
</evidence>
<dbReference type="Gene3D" id="3.50.50.60">
    <property type="entry name" value="FAD/NAD(P)-binding domain"/>
    <property type="match status" value="1"/>
</dbReference>
<evidence type="ECO:0008006" key="3">
    <source>
        <dbReference type="Google" id="ProtNLM"/>
    </source>
</evidence>
<dbReference type="EMBL" id="RYDJ01000009">
    <property type="protein sequence ID" value="RTZ04353.1"/>
    <property type="molecule type" value="Genomic_DNA"/>
</dbReference>
<name>A0A432CLX2_9FLAO</name>
<dbReference type="InterPro" id="IPR036188">
    <property type="entry name" value="FAD/NAD-bd_sf"/>
</dbReference>
<keyword evidence="2" id="KW-1185">Reference proteome</keyword>
<accession>A0A432CLX2</accession>
<proteinExistence type="predicted"/>
<reference evidence="1 2" key="1">
    <citation type="submission" date="2018-12" db="EMBL/GenBank/DDBJ databases">
        <title>Flavobacterium sp. nov., isolated from glacier ice.</title>
        <authorList>
            <person name="Liu Q."/>
            <person name="Xin Y.-H."/>
        </authorList>
    </citation>
    <scope>NUCLEOTIDE SEQUENCE [LARGE SCALE GENOMIC DNA]</scope>
    <source>
        <strain evidence="1 2">RB1N8</strain>
    </source>
</reference>
<organism evidence="1 2">
    <name type="scientific">Flavobacterium bomense</name>
    <dbReference type="NCBI Taxonomy" id="2497483"/>
    <lineage>
        <taxon>Bacteria</taxon>
        <taxon>Pseudomonadati</taxon>
        <taxon>Bacteroidota</taxon>
        <taxon>Flavobacteriia</taxon>
        <taxon>Flavobacteriales</taxon>
        <taxon>Flavobacteriaceae</taxon>
        <taxon>Flavobacterium</taxon>
    </lineage>
</organism>
<dbReference type="AlphaFoldDB" id="A0A432CLX2"/>
<dbReference type="Proteomes" id="UP000280825">
    <property type="component" value="Unassembled WGS sequence"/>
</dbReference>
<evidence type="ECO:0000313" key="2">
    <source>
        <dbReference type="Proteomes" id="UP000280825"/>
    </source>
</evidence>
<sequence>MIKVTVVGNGMLGYKFCEKFIAKPGQEKHQITVFGEEPRRAYDSVDLCKNLVQGQKNKRFSKQ</sequence>
<gene>
    <name evidence="1" type="ORF">EKL98_09195</name>
</gene>
<protein>
    <recommendedName>
        <fullName evidence="3">Nitrite reductase (NAD(P)H)</fullName>
    </recommendedName>
</protein>
<comment type="caution">
    <text evidence="1">The sequence shown here is derived from an EMBL/GenBank/DDBJ whole genome shotgun (WGS) entry which is preliminary data.</text>
</comment>